<dbReference type="EMBL" id="OX458333">
    <property type="protein sequence ID" value="CAI8922020.1"/>
    <property type="molecule type" value="Genomic_DNA"/>
</dbReference>
<comment type="similarity">
    <text evidence="3">Belongs to the CDP-alcohol phosphatidyltransferase class-I family.</text>
</comment>
<keyword evidence="9 15" id="KW-1133">Transmembrane helix</keyword>
<dbReference type="InterPro" id="IPR004570">
    <property type="entry name" value="Phosphatidylglycerol_P_synth"/>
</dbReference>
<accession>A0ABM9I6D6</accession>
<dbReference type="Pfam" id="PF01066">
    <property type="entry name" value="CDP-OH_P_transf"/>
    <property type="match status" value="1"/>
</dbReference>
<evidence type="ECO:0000256" key="2">
    <source>
        <dbReference type="ARBA" id="ARBA00005042"/>
    </source>
</evidence>
<comment type="subcellular location">
    <subcellularLocation>
        <location evidence="1">Membrane</location>
        <topology evidence="1">Multi-pass membrane protein</topology>
    </subcellularLocation>
</comment>
<evidence type="ECO:0000313" key="16">
    <source>
        <dbReference type="EMBL" id="CAI8922020.1"/>
    </source>
</evidence>
<dbReference type="PIRSF" id="PIRSF000847">
    <property type="entry name" value="Phos_ph_gly_syn"/>
    <property type="match status" value="1"/>
</dbReference>
<evidence type="ECO:0000256" key="1">
    <source>
        <dbReference type="ARBA" id="ARBA00004141"/>
    </source>
</evidence>
<dbReference type="InterPro" id="IPR043130">
    <property type="entry name" value="CDP-OH_PTrfase_TM_dom"/>
</dbReference>
<keyword evidence="6" id="KW-0444">Lipid biosynthesis</keyword>
<feature type="transmembrane region" description="Helical" evidence="15">
    <location>
        <begin position="71"/>
        <end position="89"/>
    </location>
</feature>
<keyword evidence="11 15" id="KW-0472">Membrane</keyword>
<evidence type="ECO:0000256" key="12">
    <source>
        <dbReference type="ARBA" id="ARBA00023209"/>
    </source>
</evidence>
<evidence type="ECO:0000256" key="14">
    <source>
        <dbReference type="ARBA" id="ARBA00048586"/>
    </source>
</evidence>
<feature type="transmembrane region" description="Helical" evidence="15">
    <location>
        <begin position="7"/>
        <end position="26"/>
    </location>
</feature>
<organism evidence="16 17">
    <name type="scientific">Methylocaldum szegediense</name>
    <dbReference type="NCBI Taxonomy" id="73780"/>
    <lineage>
        <taxon>Bacteria</taxon>
        <taxon>Pseudomonadati</taxon>
        <taxon>Pseudomonadota</taxon>
        <taxon>Gammaproteobacteria</taxon>
        <taxon>Methylococcales</taxon>
        <taxon>Methylococcaceae</taxon>
        <taxon>Methylocaldum</taxon>
    </lineage>
</organism>
<keyword evidence="8 15" id="KW-0812">Transmembrane</keyword>
<comment type="pathway">
    <text evidence="2">Phospholipid metabolism; phosphatidylglycerol biosynthesis; phosphatidylglycerol from CDP-diacylglycerol: step 1/2.</text>
</comment>
<evidence type="ECO:0000256" key="6">
    <source>
        <dbReference type="ARBA" id="ARBA00022516"/>
    </source>
</evidence>
<feature type="transmembrane region" description="Helical" evidence="15">
    <location>
        <begin position="95"/>
        <end position="112"/>
    </location>
</feature>
<dbReference type="PANTHER" id="PTHR14269:SF60">
    <property type="entry name" value="CARDIOLIPIN SYNTHASE (CMP-FORMING)"/>
    <property type="match status" value="1"/>
</dbReference>
<dbReference type="RefSeq" id="WP_026609385.1">
    <property type="nucleotide sequence ID" value="NZ_OX458333.1"/>
</dbReference>
<dbReference type="Gene3D" id="1.20.120.1760">
    <property type="match status" value="1"/>
</dbReference>
<evidence type="ECO:0000256" key="3">
    <source>
        <dbReference type="ARBA" id="ARBA00010441"/>
    </source>
</evidence>
<evidence type="ECO:0000256" key="15">
    <source>
        <dbReference type="SAM" id="Phobius"/>
    </source>
</evidence>
<reference evidence="16 17" key="1">
    <citation type="submission" date="2023-03" db="EMBL/GenBank/DDBJ databases">
        <authorList>
            <person name="Pearce D."/>
        </authorList>
    </citation>
    <scope>NUCLEOTIDE SEQUENCE [LARGE SCALE GENOMIC DNA]</scope>
    <source>
        <strain evidence="16">Msz</strain>
    </source>
</reference>
<evidence type="ECO:0000256" key="11">
    <source>
        <dbReference type="ARBA" id="ARBA00023136"/>
    </source>
</evidence>
<evidence type="ECO:0000256" key="13">
    <source>
        <dbReference type="ARBA" id="ARBA00023264"/>
    </source>
</evidence>
<dbReference type="PANTHER" id="PTHR14269">
    <property type="entry name" value="CDP-DIACYLGLYCEROL--GLYCEROL-3-PHOSPHATE 3-PHOSPHATIDYLTRANSFERASE-RELATED"/>
    <property type="match status" value="1"/>
</dbReference>
<keyword evidence="12" id="KW-0594">Phospholipid biosynthesis</keyword>
<dbReference type="EC" id="2.7.8.5" evidence="4"/>
<evidence type="ECO:0000256" key="4">
    <source>
        <dbReference type="ARBA" id="ARBA00013170"/>
    </source>
</evidence>
<keyword evidence="10" id="KW-0443">Lipid metabolism</keyword>
<keyword evidence="13" id="KW-1208">Phospholipid metabolism</keyword>
<evidence type="ECO:0000313" key="17">
    <source>
        <dbReference type="Proteomes" id="UP001162030"/>
    </source>
</evidence>
<feature type="transmembrane region" description="Helical" evidence="15">
    <location>
        <begin position="150"/>
        <end position="172"/>
    </location>
</feature>
<protein>
    <recommendedName>
        <fullName evidence="5">CDP-diacylglycerol--glycerol-3-phosphate 3-phosphatidyltransferase</fullName>
        <ecNumber evidence="4">2.7.8.5</ecNumber>
    </recommendedName>
</protein>
<dbReference type="InterPro" id="IPR050324">
    <property type="entry name" value="CDP-alcohol_PTase-I"/>
</dbReference>
<dbReference type="Proteomes" id="UP001162030">
    <property type="component" value="Chromosome"/>
</dbReference>
<proteinExistence type="inferred from homology"/>
<evidence type="ECO:0000256" key="10">
    <source>
        <dbReference type="ARBA" id="ARBA00023098"/>
    </source>
</evidence>
<dbReference type="InterPro" id="IPR000462">
    <property type="entry name" value="CDP-OH_P_trans"/>
</dbReference>
<evidence type="ECO:0000256" key="8">
    <source>
        <dbReference type="ARBA" id="ARBA00022692"/>
    </source>
</evidence>
<comment type="catalytic activity">
    <reaction evidence="14">
        <text>a CDP-1,2-diacyl-sn-glycerol + sn-glycerol 3-phosphate = a 1,2-diacyl-sn-glycero-3-phospho-(1'-sn-glycero-3'-phosphate) + CMP + H(+)</text>
        <dbReference type="Rhea" id="RHEA:12593"/>
        <dbReference type="ChEBI" id="CHEBI:15378"/>
        <dbReference type="ChEBI" id="CHEBI:57597"/>
        <dbReference type="ChEBI" id="CHEBI:58332"/>
        <dbReference type="ChEBI" id="CHEBI:60110"/>
        <dbReference type="ChEBI" id="CHEBI:60377"/>
        <dbReference type="EC" id="2.7.8.5"/>
    </reaction>
</comment>
<evidence type="ECO:0000256" key="7">
    <source>
        <dbReference type="ARBA" id="ARBA00022679"/>
    </source>
</evidence>
<name>A0ABM9I6D6_9GAMM</name>
<feature type="transmembrane region" description="Helical" evidence="15">
    <location>
        <begin position="124"/>
        <end position="144"/>
    </location>
</feature>
<sequence>MKARHIPNIISVCRILLVYPVVASILQKRFDWALTLFVVAGVSDALDGFLAKHFHWQSRLGSYIDPLADKLLLVSSYIVLSSMGLLPFWLSATVVLRDVVIFTGAVLYYFLLRPFEGQPLLISKVNTLLQLFLVFIVLLHNGFVPLPAGLITGLIAVVFVTTLASGALYVYIWGSSYYRETRVAGMRND</sequence>
<keyword evidence="17" id="KW-1185">Reference proteome</keyword>
<feature type="transmembrane region" description="Helical" evidence="15">
    <location>
        <begin position="32"/>
        <end position="50"/>
    </location>
</feature>
<keyword evidence="7" id="KW-0808">Transferase</keyword>
<evidence type="ECO:0000256" key="9">
    <source>
        <dbReference type="ARBA" id="ARBA00022989"/>
    </source>
</evidence>
<evidence type="ECO:0000256" key="5">
    <source>
        <dbReference type="ARBA" id="ARBA00014944"/>
    </source>
</evidence>
<gene>
    <name evidence="16" type="ORF">MSZNOR_3859</name>
</gene>